<organism evidence="5 6">
    <name type="scientific">Myceligenerans crystallogenes</name>
    <dbReference type="NCBI Taxonomy" id="316335"/>
    <lineage>
        <taxon>Bacteria</taxon>
        <taxon>Bacillati</taxon>
        <taxon>Actinomycetota</taxon>
        <taxon>Actinomycetes</taxon>
        <taxon>Micrococcales</taxon>
        <taxon>Promicromonosporaceae</taxon>
        <taxon>Myceligenerans</taxon>
    </lineage>
</organism>
<feature type="domain" description="SGNH" evidence="4">
    <location>
        <begin position="467"/>
        <end position="698"/>
    </location>
</feature>
<feature type="domain" description="Acyltransferase 3" evidence="3">
    <location>
        <begin position="26"/>
        <end position="352"/>
    </location>
</feature>
<protein>
    <submittedName>
        <fullName evidence="5">Acyltransferase family protein</fullName>
    </submittedName>
</protein>
<keyword evidence="5" id="KW-0012">Acyltransferase</keyword>
<proteinExistence type="predicted"/>
<feature type="transmembrane region" description="Helical" evidence="2">
    <location>
        <begin position="30"/>
        <end position="46"/>
    </location>
</feature>
<dbReference type="GO" id="GO:0016746">
    <property type="term" value="F:acyltransferase activity"/>
    <property type="evidence" value="ECO:0007669"/>
    <property type="project" value="UniProtKB-KW"/>
</dbReference>
<gene>
    <name evidence="5" type="ORF">GCM10009751_08370</name>
</gene>
<dbReference type="PANTHER" id="PTHR23028">
    <property type="entry name" value="ACETYLTRANSFERASE"/>
    <property type="match status" value="1"/>
</dbReference>
<dbReference type="Proteomes" id="UP001501094">
    <property type="component" value="Unassembled WGS sequence"/>
</dbReference>
<feature type="transmembrane region" description="Helical" evidence="2">
    <location>
        <begin position="271"/>
        <end position="288"/>
    </location>
</feature>
<evidence type="ECO:0000313" key="5">
    <source>
        <dbReference type="EMBL" id="GAA1853958.1"/>
    </source>
</evidence>
<keyword evidence="2" id="KW-1133">Transmembrane helix</keyword>
<keyword evidence="6" id="KW-1185">Reference proteome</keyword>
<comment type="caution">
    <text evidence="5">The sequence shown here is derived from an EMBL/GenBank/DDBJ whole genome shotgun (WGS) entry which is preliminary data.</text>
</comment>
<feature type="transmembrane region" description="Helical" evidence="2">
    <location>
        <begin position="309"/>
        <end position="331"/>
    </location>
</feature>
<evidence type="ECO:0000256" key="1">
    <source>
        <dbReference type="SAM" id="MobiDB-lite"/>
    </source>
</evidence>
<feature type="region of interest" description="Disordered" evidence="1">
    <location>
        <begin position="1"/>
        <end position="20"/>
    </location>
</feature>
<reference evidence="5 6" key="1">
    <citation type="journal article" date="2019" name="Int. J. Syst. Evol. Microbiol.">
        <title>The Global Catalogue of Microorganisms (GCM) 10K type strain sequencing project: providing services to taxonomists for standard genome sequencing and annotation.</title>
        <authorList>
            <consortium name="The Broad Institute Genomics Platform"/>
            <consortium name="The Broad Institute Genome Sequencing Center for Infectious Disease"/>
            <person name="Wu L."/>
            <person name="Ma J."/>
        </authorList>
    </citation>
    <scope>NUCLEOTIDE SEQUENCE [LARGE SCALE GENOMIC DNA]</scope>
    <source>
        <strain evidence="5 6">JCM 14326</strain>
    </source>
</reference>
<accession>A0ABN2NA08</accession>
<feature type="transmembrane region" description="Helical" evidence="2">
    <location>
        <begin position="337"/>
        <end position="355"/>
    </location>
</feature>
<dbReference type="RefSeq" id="WP_344099794.1">
    <property type="nucleotide sequence ID" value="NZ_BAAANL010000001.1"/>
</dbReference>
<feature type="transmembrane region" description="Helical" evidence="2">
    <location>
        <begin position="216"/>
        <end position="237"/>
    </location>
</feature>
<evidence type="ECO:0000259" key="3">
    <source>
        <dbReference type="Pfam" id="PF01757"/>
    </source>
</evidence>
<keyword evidence="5" id="KW-0808">Transferase</keyword>
<dbReference type="InterPro" id="IPR043968">
    <property type="entry name" value="SGNH"/>
</dbReference>
<dbReference type="Pfam" id="PF01757">
    <property type="entry name" value="Acyl_transf_3"/>
    <property type="match status" value="1"/>
</dbReference>
<evidence type="ECO:0000256" key="2">
    <source>
        <dbReference type="SAM" id="Phobius"/>
    </source>
</evidence>
<feature type="transmembrane region" description="Helical" evidence="2">
    <location>
        <begin position="91"/>
        <end position="110"/>
    </location>
</feature>
<name>A0ABN2NA08_9MICO</name>
<feature type="transmembrane region" description="Helical" evidence="2">
    <location>
        <begin position="188"/>
        <end position="210"/>
    </location>
</feature>
<dbReference type="Pfam" id="PF19040">
    <property type="entry name" value="SGNH"/>
    <property type="match status" value="1"/>
</dbReference>
<sequence length="720" mass="76708">MALDIASRPPAAPGTVRTDRSRGRIEEIHGLRGIALALVAAFHLFGNGRVSGGVDVFLVLSGFLATRSHLGRVTRGDLRLVEYYGRTFLRLVLPALVVLAACWVLTLLVAPEMSWHQTGREIIASALYYLNWEMISGQLAYGAAGPEASPLQHFWSLSVQGQFFLAWPLVILAFGALAGRAGSRATRVLAAAVVGLATVASFAFAVQLSRANQPEAYFHTGARFWELGAGALLAIVLPRVRMPAPVAGFLAAAGLALVVSCGFVIDGGAVFPGPLALWPVAGALLVVLGSVSERPTLVRRALNLRPVTFVADISYGLYLWHWVLLVAFLQWRQHETISVPDAALLLGVAGVLAWATHKALDPLHAAAVRRSRATPLIAAVAAVGLVAGGSYAGLQAVDRAQAAEQARIDELVSGGEHPCLGAAVLDPAKRPCEAPELEGVMVPAVATLDTDQHSVEGCWSNKERPVELRICTVGPATGYDRHLFAVGDSHNHALAGAYQWIAERYNWRIDVAGRAGCHWNSRSRLAAGTELAGLCDQWNQQVTEHLRAIPELDAIIATHSARTSVQNAPGEGDDRIVALANGLAEQWALRPSGATRIIALKDVPVFEYSATRYWSEVVPCVTEAGPGKAAAACSRPRADVVAGDGLREAARRDPNAVFVDATDLYCGPETCSPVIGHAIVYRDGFHLTGVYARSVAPYLGELFADALSGEPGRVVEHRWG</sequence>
<keyword evidence="2" id="KW-0472">Membrane</keyword>
<evidence type="ECO:0000259" key="4">
    <source>
        <dbReference type="Pfam" id="PF19040"/>
    </source>
</evidence>
<feature type="transmembrane region" description="Helical" evidence="2">
    <location>
        <begin position="163"/>
        <end position="181"/>
    </location>
</feature>
<keyword evidence="2" id="KW-0812">Transmembrane</keyword>
<dbReference type="EMBL" id="BAAANL010000001">
    <property type="protein sequence ID" value="GAA1853958.1"/>
    <property type="molecule type" value="Genomic_DNA"/>
</dbReference>
<dbReference type="InterPro" id="IPR050879">
    <property type="entry name" value="Acyltransferase_3"/>
</dbReference>
<feature type="transmembrane region" description="Helical" evidence="2">
    <location>
        <begin position="376"/>
        <end position="394"/>
    </location>
</feature>
<feature type="transmembrane region" description="Helical" evidence="2">
    <location>
        <begin position="244"/>
        <end position="265"/>
    </location>
</feature>
<evidence type="ECO:0000313" key="6">
    <source>
        <dbReference type="Proteomes" id="UP001501094"/>
    </source>
</evidence>
<dbReference type="PANTHER" id="PTHR23028:SF53">
    <property type="entry name" value="ACYL_TRANSF_3 DOMAIN-CONTAINING PROTEIN"/>
    <property type="match status" value="1"/>
</dbReference>
<dbReference type="InterPro" id="IPR002656">
    <property type="entry name" value="Acyl_transf_3_dom"/>
</dbReference>